<dbReference type="Proteomes" id="UP000326865">
    <property type="component" value="Unassembled WGS sequence"/>
</dbReference>
<dbReference type="EMBL" id="QJOW01000003">
    <property type="protein sequence ID" value="KAB7515383.1"/>
    <property type="molecule type" value="Genomic_DNA"/>
</dbReference>
<organism evidence="4 5">
    <name type="scientific">Halosegnis rubeus</name>
    <dbReference type="NCBI Taxonomy" id="2212850"/>
    <lineage>
        <taxon>Archaea</taxon>
        <taxon>Methanobacteriati</taxon>
        <taxon>Methanobacteriota</taxon>
        <taxon>Stenosarchaea group</taxon>
        <taxon>Halobacteria</taxon>
        <taxon>Halobacteriales</taxon>
        <taxon>Natronomonadaceae</taxon>
        <taxon>Halosegnis</taxon>
    </lineage>
</organism>
<proteinExistence type="predicted"/>
<dbReference type="Proteomes" id="UP000326302">
    <property type="component" value="Unassembled WGS sequence"/>
</dbReference>
<dbReference type="RefSeq" id="WP_152120378.1">
    <property type="nucleotide sequence ID" value="NZ_QJOW01000003.1"/>
</dbReference>
<evidence type="ECO:0000313" key="5">
    <source>
        <dbReference type="Proteomes" id="UP000326207"/>
    </source>
</evidence>
<dbReference type="Proteomes" id="UP000326207">
    <property type="component" value="Unassembled WGS sequence"/>
</dbReference>
<evidence type="ECO:0000313" key="2">
    <source>
        <dbReference type="EMBL" id="KAB7515383.1"/>
    </source>
</evidence>
<comment type="caution">
    <text evidence="4">The sequence shown here is derived from an EMBL/GenBank/DDBJ whole genome shotgun (WGS) entry which is preliminary data.</text>
</comment>
<evidence type="ECO:0000313" key="3">
    <source>
        <dbReference type="EMBL" id="KAB7516435.1"/>
    </source>
</evidence>
<accession>A0A5N5UCL5</accession>
<accession>A0A5N5UFU3</accession>
<dbReference type="AlphaFoldDB" id="A0A5N5UFU3"/>
<sequence length="138" mass="15565">MRVTTPTTRRSPRGTHEVPTPEDAARVRVSLSLWSESESFNLLRHAVARLGPEPPETKQAFPDAGQNTSALPDGPYDGLREPLHLAEGWREYSFEWNVPADVAQLFVSAGVSVVWETDATHFVDDVRVEFTSRWRRHA</sequence>
<dbReference type="OrthoDB" id="251619at2157"/>
<evidence type="ECO:0000313" key="7">
    <source>
        <dbReference type="Proteomes" id="UP000326865"/>
    </source>
</evidence>
<accession>A0A5N5U9T1</accession>
<name>A0A5N5UFU3_9EURY</name>
<feature type="region of interest" description="Disordered" evidence="1">
    <location>
        <begin position="52"/>
        <end position="76"/>
    </location>
</feature>
<evidence type="ECO:0000313" key="6">
    <source>
        <dbReference type="Proteomes" id="UP000326302"/>
    </source>
</evidence>
<evidence type="ECO:0000313" key="4">
    <source>
        <dbReference type="EMBL" id="KAB7517576.1"/>
    </source>
</evidence>
<reference evidence="5 6" key="1">
    <citation type="submission" date="2019-10" db="EMBL/GenBank/DDBJ databases">
        <title>Unraveling microbial dark matter from salterns through culturing: the case of the genus Halosegnis.</title>
        <authorList>
            <person name="Duran-Viseras A."/>
            <person name="Andrei A.-S."/>
            <person name="Vera-Gargallo B."/>
            <person name="Ghai R."/>
            <person name="Sanchez-Porro C."/>
            <person name="Ventosa A."/>
        </authorList>
    </citation>
    <scope>NUCLEOTIDE SEQUENCE [LARGE SCALE GENOMIC DNA]</scope>
    <source>
        <strain evidence="2 6">F17-44</strain>
        <strain evidence="3 7">F18-79</strain>
        <strain evidence="4 5">F19-13</strain>
    </source>
</reference>
<feature type="region of interest" description="Disordered" evidence="1">
    <location>
        <begin position="1"/>
        <end position="24"/>
    </location>
</feature>
<evidence type="ECO:0000256" key="1">
    <source>
        <dbReference type="SAM" id="MobiDB-lite"/>
    </source>
</evidence>
<dbReference type="EMBL" id="QMDY01000004">
    <property type="protein sequence ID" value="KAB7517576.1"/>
    <property type="molecule type" value="Genomic_DNA"/>
</dbReference>
<dbReference type="EMBL" id="QKKZ01000001">
    <property type="protein sequence ID" value="KAB7516435.1"/>
    <property type="molecule type" value="Genomic_DNA"/>
</dbReference>
<keyword evidence="7" id="KW-1185">Reference proteome</keyword>
<protein>
    <submittedName>
        <fullName evidence="4">Uncharacterized protein</fullName>
    </submittedName>
</protein>
<gene>
    <name evidence="3" type="ORF">DM867_04790</name>
    <name evidence="2" type="ORF">DMP03_09175</name>
    <name evidence="4" type="ORF">DP108_08330</name>
</gene>